<dbReference type="STRING" id="65735.SAMN04488075_0442"/>
<evidence type="ECO:0000313" key="2">
    <source>
        <dbReference type="EMBL" id="SEH62639.1"/>
    </source>
</evidence>
<protein>
    <recommendedName>
        <fullName evidence="1">Transferrin-binding protein B C-lobe/N-lobe beta-barrel domain-containing protein</fullName>
    </recommendedName>
</protein>
<reference evidence="3" key="1">
    <citation type="submission" date="2016-10" db="EMBL/GenBank/DDBJ databases">
        <authorList>
            <person name="Varghese N."/>
            <person name="Submissions S."/>
        </authorList>
    </citation>
    <scope>NUCLEOTIDE SEQUENCE [LARGE SCALE GENOMIC DNA]</scope>
    <source>
        <strain evidence="3">DSM 11593</strain>
    </source>
</reference>
<name>A0A1H6JJU5_9RHOB</name>
<dbReference type="EMBL" id="FNXG01000001">
    <property type="protein sequence ID" value="SEH62639.1"/>
    <property type="molecule type" value="Genomic_DNA"/>
</dbReference>
<dbReference type="InterPro" id="IPR001677">
    <property type="entry name" value="TbpB_B_D"/>
</dbReference>
<dbReference type="Proteomes" id="UP000199125">
    <property type="component" value="Unassembled WGS sequence"/>
</dbReference>
<evidence type="ECO:0000313" key="3">
    <source>
        <dbReference type="Proteomes" id="UP000199125"/>
    </source>
</evidence>
<dbReference type="InterPro" id="IPR011250">
    <property type="entry name" value="OMP/PagP_B-barrel"/>
</dbReference>
<gene>
    <name evidence="2" type="ORF">SAMN04488075_0442</name>
</gene>
<feature type="domain" description="Transferrin-binding protein B C-lobe/N-lobe beta-barrel" evidence="1">
    <location>
        <begin position="16"/>
        <end position="134"/>
    </location>
</feature>
<dbReference type="AlphaFoldDB" id="A0A1H6JJU5"/>
<sequence length="159" mass="15632">MAMDGRVAAMSETQAMPTSGQASYDGYAFIEMSETGQNVRPGDAGYEAALGQMALTADFAGGGVTGRIHNVGVEDGPTLGGQLDISNGQLSGNGLSGKVTGTLTGSDLGDVTADLDMNGTFRGDGAAAVGGNFTGDVTFGGGGVLIVGGDSGFVAERSP</sequence>
<dbReference type="Pfam" id="PF01298">
    <property type="entry name" value="TbpB_B_D"/>
    <property type="match status" value="1"/>
</dbReference>
<dbReference type="SUPFAM" id="SSF56925">
    <property type="entry name" value="OMPA-like"/>
    <property type="match status" value="1"/>
</dbReference>
<evidence type="ECO:0000259" key="1">
    <source>
        <dbReference type="Pfam" id="PF01298"/>
    </source>
</evidence>
<keyword evidence="3" id="KW-1185">Reference proteome</keyword>
<accession>A0A1H6JJU5</accession>
<dbReference type="Gene3D" id="2.40.160.90">
    <property type="match status" value="1"/>
</dbReference>
<proteinExistence type="predicted"/>
<organism evidence="2 3">
    <name type="scientific">Paracoccus alkenifer</name>
    <dbReference type="NCBI Taxonomy" id="65735"/>
    <lineage>
        <taxon>Bacteria</taxon>
        <taxon>Pseudomonadati</taxon>
        <taxon>Pseudomonadota</taxon>
        <taxon>Alphaproteobacteria</taxon>
        <taxon>Rhodobacterales</taxon>
        <taxon>Paracoccaceae</taxon>
        <taxon>Paracoccus</taxon>
    </lineage>
</organism>